<evidence type="ECO:0000313" key="5">
    <source>
        <dbReference type="Proteomes" id="UP000198697"/>
    </source>
</evidence>
<evidence type="ECO:0000256" key="2">
    <source>
        <dbReference type="SAM" id="SignalP"/>
    </source>
</evidence>
<dbReference type="Pfam" id="PF18962">
    <property type="entry name" value="Por_Secre_tail"/>
    <property type="match status" value="1"/>
</dbReference>
<name>A0A1I0EGX6_9BACT</name>
<dbReference type="InterPro" id="IPR013517">
    <property type="entry name" value="FG-GAP"/>
</dbReference>
<feature type="domain" description="IPT/TIG" evidence="3">
    <location>
        <begin position="1577"/>
        <end position="1656"/>
    </location>
</feature>
<dbReference type="InterPro" id="IPR002909">
    <property type="entry name" value="IPT_dom"/>
</dbReference>
<protein>
    <submittedName>
        <fullName evidence="4">Por secretion system C-terminal sorting domain-containing protein</fullName>
    </submittedName>
</protein>
<keyword evidence="5" id="KW-1185">Reference proteome</keyword>
<feature type="domain" description="IPT/TIG" evidence="3">
    <location>
        <begin position="2110"/>
        <end position="2189"/>
    </location>
</feature>
<feature type="chain" id="PRO_5011749681" evidence="2">
    <location>
        <begin position="34"/>
        <end position="2749"/>
    </location>
</feature>
<dbReference type="EMBL" id="FOHS01000002">
    <property type="protein sequence ID" value="SET44320.1"/>
    <property type="molecule type" value="Genomic_DNA"/>
</dbReference>
<evidence type="ECO:0000313" key="4">
    <source>
        <dbReference type="EMBL" id="SET44320.1"/>
    </source>
</evidence>
<evidence type="ECO:0000256" key="1">
    <source>
        <dbReference type="ARBA" id="ARBA00022729"/>
    </source>
</evidence>
<dbReference type="Pfam" id="PF13517">
    <property type="entry name" value="FG-GAP_3"/>
    <property type="match status" value="10"/>
</dbReference>
<dbReference type="STRING" id="82805.SAMN04487998_1835"/>
<dbReference type="InterPro" id="IPR028994">
    <property type="entry name" value="Integrin_alpha_N"/>
</dbReference>
<dbReference type="Pfam" id="PF01833">
    <property type="entry name" value="TIG"/>
    <property type="match status" value="4"/>
</dbReference>
<dbReference type="InterPro" id="IPR032812">
    <property type="entry name" value="SbsA_Ig"/>
</dbReference>
<reference evidence="5" key="1">
    <citation type="submission" date="2016-10" db="EMBL/GenBank/DDBJ databases">
        <authorList>
            <person name="Varghese N."/>
            <person name="Submissions S."/>
        </authorList>
    </citation>
    <scope>NUCLEOTIDE SEQUENCE [LARGE SCALE GENOMIC DNA]</scope>
    <source>
        <strain evidence="5">DSM 15310</strain>
    </source>
</reference>
<dbReference type="SMART" id="SM00429">
    <property type="entry name" value="IPT"/>
    <property type="match status" value="4"/>
</dbReference>
<dbReference type="Gene3D" id="2.130.10.130">
    <property type="entry name" value="Integrin alpha, N-terminal"/>
    <property type="match status" value="7"/>
</dbReference>
<sequence>MFSSIVSAGAGAAWRRGCLLAVGLAGLPAAVQAQVTVLSRQPARNAVSAPRNAAIGVNFSQPITPASAGKMSVQGSLLRGQRPGSVSGGGTAQLTFLPNPAFAPGEVVSVSLPATLTGTSGSALARQVYQFTAATGGTGRGFFIDTTIVAAVTSSRQVLGDLDNDGDLDLVTQGGLFGGRVYLNDGAGRYRFKINVIAAQEAAGMTLADVDRDGDLDLLICDAKNNSVSICLNDGTGTFTDALHSGFQDAPVGARPVSVATGDIDGDGDLDFVTANADEGTSTIYRNGGPNEALGIYYYSPVTVAMGAGPTSVVLADIDNDGDLDLLTANAGTPARPAGEVRVRLNNGLGVFGTSSVLVLPVGMAPVELLAADIDNDGDLDLLTADAGGASISLRLNNGYGGFAGSATLALPPGSTPSGLRAADVDADGDLDLVIAQGKGGRVFTYLNTGGSFALQARALRLSRDPAAPETSSGVTLGDVDGDGDLDLLTANDRGDVVLSLNQSPPPPLPPPTIAALTPAAAPVGATITITGANLTDLVGIRFGGVLAPDFRLGGAGSTVAVTVPAGAVSGPVTIETAEAGTGTSPLPFTVTIPVPVLLTGITPPRNAVSVPVGSAVTAVFSQPITAASAPELRVFSSRRQGRLAGTLAGAGSATLSFSPAQPFAPGEQVSVSLPARLRDAAGNPVGAQVVQFTAATGGTGQLNFATGTSTATGSLSAEATVVGDVDGDGDLDLLTGESGGSVAVKLRLNNGQGTFGAPKSLTSSQGVLTALQLADVDADGDLDLLMASYGKVTVLRNNGQGGFTAYSTFSIRSATQQLLMADLDADGDLDLVVRTTSSAEGWLNDGSGTFSEAPYLSLAFSVAAVTLGDVDGDGDLDLVVAGAINGLYSQPVVEAKLNDGTGQFTAGPRLLLNKTPTQVALADVDANGHLDLLVRYAGSYQTEEGGTLIRLNDGMGTFSGTADLPLPGMGMVVGDADADGDLDLITHSHVALGNGAGSFSAIVPIAGAEPYTRLVAAADLDGDQDLDVVSVGAYLLALRFNQPAPAPTITALMPASGPVGSTVLITGTNFIGVRAVAFNGVAAPVYTVRSATELVATVPAGATSGLVAVSTPAGQATSKVRFEVTLPIAVVAVSPTRNQASAPTNTAISATFDQAISAASAAGLRVHSLGRGLRGGTIAGGGTSQLTFTPAKAFGPGERVSVSLPASLAGNSGSGSVRPQVFQFMAAAAGTGTGLFDTIGTANVPLVYRSNSLTVGDLNNDGNPDFITNDGYVHLNSGGGSFRAGTRVPVSSLYGTTPGLALGDLNNDGKLDIVTNGGSVFLNNGLATFTEQSIFINKTAIIPNLTLGDLDGDGDLDLLLLKSSADSLYIRFNDGTGRFPTYQGIRLDYRPTGVITGDVDNDGDLDVIVACGGLTGPNANSLNICFNNGQGLLTRVVRLPTASGDIQRVVLGDLDNDGDLDLATNNGSVYRNDGQGNFLSSQKIPACWDLALGDVDADGDLDLVLVGSPISSAPFSAVLLNDGQATFSTGVAPASLPAARDGLALTDVDGDGDLDLLVVASDENAAYLRLNQRIARPALTAVTPASGLPGAAVMLTGTDLIGTTEVTFNGTPAPDFTVNSATQITVRVPAGAASGLISVRNPKGSANSPQAFTVLRPVPVLSVSPAPNATAAPGAAVTVTFGQAVPVNSAATLAVFSQRRGGLLAGSRQGAGTSTFTFTPDRPFLAGEQLSVSIPAYTEANQNRVRKQVYQFRAAVGGTGRGYFEAPTKVEADEESLLELGDVTGDGLVDMVILNRPSVEVRPNNGAGGFLAVSTSIAIDTDELRPDFVLGDVDNDGDLDIVVSVSGLKLLVLLNNGAGAFPQRHEVKLTEEPTQLNLADMDADGDLDIIMSNQGHSACTIVLGFNDGTGRFGGLTSTYLSNGTNVLFTNTEIGDVDGDGDLDLLINNNAPYLLLNDGHGKLAAPIDAQFADGESYHIHLVDIDNDGDLDVVSLSSPSTQPRVSSVNISRNNGQGQFTTTRFDVAIGTSSLTVGDLDGDGDLDLLLNSYWGEPAEIRLNNGRGEFLNFRSSDANGTLLCDVDNDGDLDLIGGDRDAPGYNVRLNGPTPPPIISSFAPAAGPVGTTVVVTGSGFQGATEVRFNGTAAPGFVVNSATQITVKVPLGASTGPLSVVSPVATASSATAFTVVAQVVATTLNPGPNAVSVPRNGPLSLSFSAPIASASLADVRVFGSQLRGQRAGSLTGGGTATLRFAPAQAFMPGEQVSVSLPATMQSTDGKPLFPQVYQFRAATGGAGRGLFRGGTTQGVGWFANDLAVGDIDNDGDLDLLLPVEIQYTNNGSVLIERNDGRGRFQPAPGIEYPYGQNPKQLVLGDVNGDGALDVLWSFGYGLSISLNQGNGTFAPTRQVYTSADKLALGDVDADGDLDLIVTTSYLDGRLSVLRNQGDGTFALASAQHLASPAADGVVLADVDNDGDLDALTANGAQGLRLHLNDGRGEFATGQLLTVPGGRVRQALLADLNADGSPDVVAVCTDAALSSSWLSLLRNDGRGGFGPAGLPLAATGYIQRVELADVDADGDLDLVVSYASDASVIVQANDGQGNFRPGAPVAVSRNPGPLVLADFDGDGDVDLAALELATGGAALDIRFNDGQLVTHAATASAADPRLLVYPNPARGQFTLALPPELRPASAGAGWLGLYNSTGQLVLEQPVQLSATGYQRIGVAALPAGIYALRLVLGNRVLIGRITIAN</sequence>
<organism evidence="4 5">
    <name type="scientific">Hymenobacter actinosclerus</name>
    <dbReference type="NCBI Taxonomy" id="82805"/>
    <lineage>
        <taxon>Bacteria</taxon>
        <taxon>Pseudomonadati</taxon>
        <taxon>Bacteroidota</taxon>
        <taxon>Cytophagia</taxon>
        <taxon>Cytophagales</taxon>
        <taxon>Hymenobacteraceae</taxon>
        <taxon>Hymenobacter</taxon>
    </lineage>
</organism>
<evidence type="ECO:0000259" key="3">
    <source>
        <dbReference type="SMART" id="SM00429"/>
    </source>
</evidence>
<dbReference type="PANTHER" id="PTHR46580">
    <property type="entry name" value="SENSOR KINASE-RELATED"/>
    <property type="match status" value="1"/>
</dbReference>
<feature type="signal peptide" evidence="2">
    <location>
        <begin position="1"/>
        <end position="33"/>
    </location>
</feature>
<dbReference type="SUPFAM" id="SSF69318">
    <property type="entry name" value="Integrin alpha N-terminal domain"/>
    <property type="match status" value="6"/>
</dbReference>
<keyword evidence="1 2" id="KW-0732">Signal</keyword>
<dbReference type="SUPFAM" id="SSF81296">
    <property type="entry name" value="E set domains"/>
    <property type="match status" value="4"/>
</dbReference>
<proteinExistence type="predicted"/>
<dbReference type="PANTHER" id="PTHR46580:SF4">
    <property type="entry name" value="ATP_GTP-BINDING PROTEIN"/>
    <property type="match status" value="1"/>
</dbReference>
<dbReference type="InterPro" id="IPR013783">
    <property type="entry name" value="Ig-like_fold"/>
</dbReference>
<dbReference type="InterPro" id="IPR026444">
    <property type="entry name" value="Secre_tail"/>
</dbReference>
<dbReference type="Gene3D" id="2.60.40.3710">
    <property type="match status" value="2"/>
</dbReference>
<dbReference type="Proteomes" id="UP000198697">
    <property type="component" value="Unassembled WGS sequence"/>
</dbReference>
<dbReference type="Gene3D" id="2.60.40.10">
    <property type="entry name" value="Immunoglobulins"/>
    <property type="match status" value="4"/>
</dbReference>
<dbReference type="Pfam" id="PF13205">
    <property type="entry name" value="Big_5"/>
    <property type="match status" value="5"/>
</dbReference>
<feature type="domain" description="IPT/TIG" evidence="3">
    <location>
        <begin position="1047"/>
        <end position="1126"/>
    </location>
</feature>
<dbReference type="InterPro" id="IPR014756">
    <property type="entry name" value="Ig_E-set"/>
</dbReference>
<dbReference type="CDD" id="cd00102">
    <property type="entry name" value="IPT"/>
    <property type="match status" value="3"/>
</dbReference>
<accession>A0A1I0EGX6</accession>
<gene>
    <name evidence="4" type="ORF">SAMN04487998_1835</name>
</gene>
<dbReference type="NCBIfam" id="TIGR04183">
    <property type="entry name" value="Por_Secre_tail"/>
    <property type="match status" value="1"/>
</dbReference>
<feature type="domain" description="IPT/TIG" evidence="3">
    <location>
        <begin position="511"/>
        <end position="592"/>
    </location>
</feature>
<dbReference type="RefSeq" id="WP_177189756.1">
    <property type="nucleotide sequence ID" value="NZ_FOHS01000002.1"/>
</dbReference>